<gene>
    <name evidence="4" type="ORF">ENV60_05775</name>
</gene>
<dbReference type="EMBL" id="DTGZ01000105">
    <property type="protein sequence ID" value="HGV97787.1"/>
    <property type="molecule type" value="Genomic_DNA"/>
</dbReference>
<evidence type="ECO:0000259" key="2">
    <source>
        <dbReference type="Pfam" id="PF13205"/>
    </source>
</evidence>
<dbReference type="PANTHER" id="PTHR47199:SF2">
    <property type="entry name" value="PHOTOSYSTEM II STABILITY_ASSEMBLY FACTOR HCF136, CHLOROPLASTIC"/>
    <property type="match status" value="1"/>
</dbReference>
<organism evidence="4">
    <name type="scientific">candidate division WOR-3 bacterium</name>
    <dbReference type="NCBI Taxonomy" id="2052148"/>
    <lineage>
        <taxon>Bacteria</taxon>
        <taxon>Bacteria division WOR-3</taxon>
    </lineage>
</organism>
<accession>A0A7C4TBR2</accession>
<sequence>MFFFIDSLRGWIAGQYDFYGLDSSILHTLDGRNWIELQSPINANLNGIFFVDSFNGWIVSNVPFSEVTDSIIAHTTDGGMTWFKQRSSEIVNLNGIFFASLNRGWAVGNSGKIIATVTGGDLWITQNSGITVNLNDIYFTDLLNGWAVGDSGKIIHTTDGGISWSCQQTGTDANLNGLFFYNPSTGWAVGSEGTILATTNGGGNWVVQNSGVDIHLNGVFFVDTNKGWAVGDSGKIIHTTNGGNLWSIQPSGTTVCLYDCLFNSEHNGWAVGKSGTILFYEDIPPNPPALIEPLDSSIINNPAPTFIWHKVWDNSGINKYYIQIDTSLGFGVPLVNDSTIDTTYFLSGNLTNGRFYWRVCAKDSANNSGNWSSVWTFFVDTIRPYVVGMVPVQGDTGVLLDANISATFSELMDSTTMVSGNFSVVGSVSGVHSFGLSYSNLDSTVYLDPVLDFAYGETVVVTIKKDVCDLAGNTMADDKVWEFYIQHQQDTAGPMTSQLVVSPNPTNGATEIVIKSFVSDSLLGNSIVRGAELFIDSIGPDSTGIMMEPLDGNYDEIAEGVIDTIEISSWQYGTSRWIFVHGIDDFGNWGEFDSVLILVTPPPPDTVPPSFNITISPKDVYIGDTITINAIPSEAICPDSAVICSVTARDSTVFTLILLESESGYSGKMNTAGFVSGDCQVKVSGYDLARNLGSSTIKFKIVPRPGEFLPEKMVYAWPNPARGNNINS</sequence>
<evidence type="ECO:0000256" key="1">
    <source>
        <dbReference type="ARBA" id="ARBA00022729"/>
    </source>
</evidence>
<dbReference type="Gene3D" id="2.60.40.1220">
    <property type="match status" value="1"/>
</dbReference>
<dbReference type="InterPro" id="IPR032812">
    <property type="entry name" value="SbsA_Ig"/>
</dbReference>
<feature type="domain" description="Photosynthesis system II assembly factor Ycf48/Hcf136-like" evidence="3">
    <location>
        <begin position="164"/>
        <end position="247"/>
    </location>
</feature>
<dbReference type="InterPro" id="IPR028203">
    <property type="entry name" value="PSII_CF48-like_dom"/>
</dbReference>
<dbReference type="Pfam" id="PF13205">
    <property type="entry name" value="Big_5"/>
    <property type="match status" value="1"/>
</dbReference>
<evidence type="ECO:0000313" key="4">
    <source>
        <dbReference type="EMBL" id="HGV97787.1"/>
    </source>
</evidence>
<dbReference type="InterPro" id="IPR013783">
    <property type="entry name" value="Ig-like_fold"/>
</dbReference>
<protein>
    <recommendedName>
        <fullName evidence="5">Photosynthesis system II assembly factor Ycf48/Hcf136-like domain-containing protein</fullName>
    </recommendedName>
</protein>
<dbReference type="Pfam" id="PF14870">
    <property type="entry name" value="PSII_BNR"/>
    <property type="match status" value="1"/>
</dbReference>
<dbReference type="SUPFAM" id="SSF110296">
    <property type="entry name" value="Oligoxyloglucan reducing end-specific cellobiohydrolase"/>
    <property type="match status" value="2"/>
</dbReference>
<dbReference type="PANTHER" id="PTHR47199">
    <property type="entry name" value="PHOTOSYSTEM II STABILITY/ASSEMBLY FACTOR HCF136, CHLOROPLASTIC"/>
    <property type="match status" value="1"/>
</dbReference>
<evidence type="ECO:0008006" key="5">
    <source>
        <dbReference type="Google" id="ProtNLM"/>
    </source>
</evidence>
<dbReference type="Gene3D" id="2.60.40.10">
    <property type="entry name" value="Immunoglobulins"/>
    <property type="match status" value="1"/>
</dbReference>
<comment type="caution">
    <text evidence="4">The sequence shown here is derived from an EMBL/GenBank/DDBJ whole genome shotgun (WGS) entry which is preliminary data.</text>
</comment>
<reference evidence="4" key="1">
    <citation type="journal article" date="2020" name="mSystems">
        <title>Genome- and Community-Level Interaction Insights into Carbon Utilization and Element Cycling Functions of Hydrothermarchaeota in Hydrothermal Sediment.</title>
        <authorList>
            <person name="Zhou Z."/>
            <person name="Liu Y."/>
            <person name="Xu W."/>
            <person name="Pan J."/>
            <person name="Luo Z.H."/>
            <person name="Li M."/>
        </authorList>
    </citation>
    <scope>NUCLEOTIDE SEQUENCE [LARGE SCALE GENOMIC DNA]</scope>
    <source>
        <strain evidence="4">SpSt-774</strain>
    </source>
</reference>
<name>A0A7C4TBR2_UNCW3</name>
<evidence type="ECO:0000259" key="3">
    <source>
        <dbReference type="Pfam" id="PF14870"/>
    </source>
</evidence>
<proteinExistence type="predicted"/>
<dbReference type="InterPro" id="IPR014755">
    <property type="entry name" value="Cu-Rt/internalin_Ig-like"/>
</dbReference>
<keyword evidence="1" id="KW-0732">Signal</keyword>
<feature type="domain" description="SbsA Ig-like" evidence="2">
    <location>
        <begin position="380"/>
        <end position="483"/>
    </location>
</feature>
<dbReference type="AlphaFoldDB" id="A0A7C4TBR2"/>